<dbReference type="NCBIfam" id="TIGR00234">
    <property type="entry name" value="tyrS"/>
    <property type="match status" value="1"/>
</dbReference>
<dbReference type="GO" id="GO:0004831">
    <property type="term" value="F:tyrosine-tRNA ligase activity"/>
    <property type="evidence" value="ECO:0007669"/>
    <property type="project" value="UniProtKB-EC"/>
</dbReference>
<dbReference type="Proteomes" id="UP000016927">
    <property type="component" value="Unassembled WGS sequence"/>
</dbReference>
<dbReference type="GO" id="GO:0005737">
    <property type="term" value="C:cytoplasm"/>
    <property type="evidence" value="ECO:0007669"/>
    <property type="project" value="UniProtKB-SubCell"/>
</dbReference>
<dbReference type="PANTHER" id="PTHR46264">
    <property type="entry name" value="TYROSINE-TRNA LIGASE"/>
    <property type="match status" value="1"/>
</dbReference>
<dbReference type="GO" id="GO:0005524">
    <property type="term" value="F:ATP binding"/>
    <property type="evidence" value="ECO:0007669"/>
    <property type="project" value="UniProtKB-KW"/>
</dbReference>
<comment type="catalytic activity">
    <reaction evidence="10 11">
        <text>tRNA(Tyr) + L-tyrosine + ATP = L-tyrosyl-tRNA(Tyr) + AMP + diphosphate + H(+)</text>
        <dbReference type="Rhea" id="RHEA:10220"/>
        <dbReference type="Rhea" id="RHEA-COMP:9706"/>
        <dbReference type="Rhea" id="RHEA-COMP:9707"/>
        <dbReference type="ChEBI" id="CHEBI:15378"/>
        <dbReference type="ChEBI" id="CHEBI:30616"/>
        <dbReference type="ChEBI" id="CHEBI:33019"/>
        <dbReference type="ChEBI" id="CHEBI:58315"/>
        <dbReference type="ChEBI" id="CHEBI:78442"/>
        <dbReference type="ChEBI" id="CHEBI:78536"/>
        <dbReference type="ChEBI" id="CHEBI:456215"/>
        <dbReference type="EC" id="6.1.1.1"/>
    </reaction>
</comment>
<dbReference type="STRING" id="578461.R0MN02"/>
<evidence type="ECO:0000256" key="2">
    <source>
        <dbReference type="ARBA" id="ARBA00005594"/>
    </source>
</evidence>
<dbReference type="InterPro" id="IPR002305">
    <property type="entry name" value="aa-tRNA-synth_Ic"/>
</dbReference>
<keyword evidence="13" id="KW-1185">Reference proteome</keyword>
<evidence type="ECO:0000256" key="10">
    <source>
        <dbReference type="ARBA" id="ARBA00048248"/>
    </source>
</evidence>
<dbReference type="EC" id="6.1.1.1" evidence="11"/>
<comment type="similarity">
    <text evidence="2 11">Belongs to the class-I aminoacyl-tRNA synthetase family.</text>
</comment>
<comment type="subunit">
    <text evidence="3">Homodimer.</text>
</comment>
<gene>
    <name evidence="12" type="primary">SYYC</name>
    <name evidence="12" type="ORF">NBO_32g0023</name>
</gene>
<keyword evidence="4" id="KW-0963">Cytoplasm</keyword>
<evidence type="ECO:0000256" key="3">
    <source>
        <dbReference type="ARBA" id="ARBA00011738"/>
    </source>
</evidence>
<name>R0MN02_NOSB1</name>
<dbReference type="InterPro" id="IPR002307">
    <property type="entry name" value="Tyr-tRNA-ligase"/>
</dbReference>
<dbReference type="Pfam" id="PF00579">
    <property type="entry name" value="tRNA-synt_1b"/>
    <property type="match status" value="1"/>
</dbReference>
<dbReference type="OrthoDB" id="197206at2759"/>
<dbReference type="AlphaFoldDB" id="R0MN02"/>
<keyword evidence="9 11" id="KW-0030">Aminoacyl-tRNA synthetase</keyword>
<dbReference type="FunFam" id="3.40.50.620:FF:000040">
    <property type="entry name" value="Tyrosine--tRNA ligase"/>
    <property type="match status" value="1"/>
</dbReference>
<dbReference type="HOGENOM" id="CLU_1217236_0_0_1"/>
<accession>R0MN02</accession>
<organism evidence="12 13">
    <name type="scientific">Nosema bombycis (strain CQ1 / CVCC 102059)</name>
    <name type="common">Microsporidian parasite</name>
    <name type="synonym">Pebrine of silkworm</name>
    <dbReference type="NCBI Taxonomy" id="578461"/>
    <lineage>
        <taxon>Eukaryota</taxon>
        <taxon>Fungi</taxon>
        <taxon>Fungi incertae sedis</taxon>
        <taxon>Microsporidia</taxon>
        <taxon>Nosematidae</taxon>
        <taxon>Nosema</taxon>
    </lineage>
</organism>
<sequence>ITKNLQEVSGEDVLKKILDKRSISLYWGTATTGKPHIAYFLPIFKLRDFLENGCSVTVLLADIHAFLDNLKAPIEKINYRSQYYENLIVAMLKSIDVDISRINFVKGSTFQKSKTYFSDILKIAKVTSVNDAKRAGSEVVKQVGNAKLSSLVYPTMQALDEEYLKVDAQFGGVDQRKIFMYAREFLPHLKSKKRVHLMNPMIPGLTSDTMSSSD</sequence>
<dbReference type="InterPro" id="IPR023617">
    <property type="entry name" value="Tyr-tRNA-ligase_arc/euk-type"/>
</dbReference>
<dbReference type="PIRSF" id="PIRSF006588">
    <property type="entry name" value="TyrRS_arch_euk"/>
    <property type="match status" value="1"/>
</dbReference>
<feature type="non-terminal residue" evidence="12">
    <location>
        <position position="214"/>
    </location>
</feature>
<evidence type="ECO:0000256" key="6">
    <source>
        <dbReference type="ARBA" id="ARBA00022741"/>
    </source>
</evidence>
<keyword evidence="7 11" id="KW-0067">ATP-binding</keyword>
<evidence type="ECO:0000256" key="7">
    <source>
        <dbReference type="ARBA" id="ARBA00022840"/>
    </source>
</evidence>
<feature type="non-terminal residue" evidence="12">
    <location>
        <position position="1"/>
    </location>
</feature>
<reference evidence="12 13" key="1">
    <citation type="journal article" date="2013" name="BMC Genomics">
        <title>Comparative genomics of parasitic silkworm microsporidia reveal an association between genome expansion and host adaptation.</title>
        <authorList>
            <person name="Pan G."/>
            <person name="Xu J."/>
            <person name="Li T."/>
            <person name="Xia Q."/>
            <person name="Liu S.L."/>
            <person name="Zhang G."/>
            <person name="Li S."/>
            <person name="Li C."/>
            <person name="Liu H."/>
            <person name="Yang L."/>
            <person name="Liu T."/>
            <person name="Zhang X."/>
            <person name="Wu Z."/>
            <person name="Fan W."/>
            <person name="Dang X."/>
            <person name="Xiang H."/>
            <person name="Tao M."/>
            <person name="Li Y."/>
            <person name="Hu J."/>
            <person name="Li Z."/>
            <person name="Lin L."/>
            <person name="Luo J."/>
            <person name="Geng L."/>
            <person name="Wang L."/>
            <person name="Long M."/>
            <person name="Wan Y."/>
            <person name="He N."/>
            <person name="Zhang Z."/>
            <person name="Lu C."/>
            <person name="Keeling P.J."/>
            <person name="Wang J."/>
            <person name="Xiang Z."/>
            <person name="Zhou Z."/>
        </authorList>
    </citation>
    <scope>NUCLEOTIDE SEQUENCE [LARGE SCALE GENOMIC DNA]</scope>
    <source>
        <strain evidence="13">CQ1 / CVCC 102059</strain>
    </source>
</reference>
<dbReference type="Gene3D" id="3.40.50.620">
    <property type="entry name" value="HUPs"/>
    <property type="match status" value="1"/>
</dbReference>
<evidence type="ECO:0000256" key="1">
    <source>
        <dbReference type="ARBA" id="ARBA00004496"/>
    </source>
</evidence>
<dbReference type="GO" id="GO:0006437">
    <property type="term" value="P:tyrosyl-tRNA aminoacylation"/>
    <property type="evidence" value="ECO:0007669"/>
    <property type="project" value="InterPro"/>
</dbReference>
<dbReference type="OMA" id="METVAYR"/>
<dbReference type="SUPFAM" id="SSF52374">
    <property type="entry name" value="Nucleotidylyl transferase"/>
    <property type="match status" value="1"/>
</dbReference>
<keyword evidence="5 11" id="KW-0436">Ligase</keyword>
<dbReference type="EMBL" id="KB908940">
    <property type="protein sequence ID" value="EOB14248.1"/>
    <property type="molecule type" value="Genomic_DNA"/>
</dbReference>
<keyword evidence="8 11" id="KW-0648">Protein biosynthesis</keyword>
<evidence type="ECO:0000313" key="13">
    <source>
        <dbReference type="Proteomes" id="UP000016927"/>
    </source>
</evidence>
<dbReference type="InterPro" id="IPR014729">
    <property type="entry name" value="Rossmann-like_a/b/a_fold"/>
</dbReference>
<proteinExistence type="inferred from homology"/>
<evidence type="ECO:0000256" key="5">
    <source>
        <dbReference type="ARBA" id="ARBA00022598"/>
    </source>
</evidence>
<comment type="subcellular location">
    <subcellularLocation>
        <location evidence="1">Cytoplasm</location>
    </subcellularLocation>
</comment>
<evidence type="ECO:0000256" key="11">
    <source>
        <dbReference type="RuleBase" id="RU361234"/>
    </source>
</evidence>
<protein>
    <recommendedName>
        <fullName evidence="11">Tyrosine--tRNA ligase</fullName>
        <ecNumber evidence="11">6.1.1.1</ecNumber>
    </recommendedName>
    <alternativeName>
        <fullName evidence="11">Tyrosyl-tRNA synthetase</fullName>
    </alternativeName>
</protein>
<dbReference type="InterPro" id="IPR050489">
    <property type="entry name" value="Tyr-tRNA_synthase"/>
</dbReference>
<dbReference type="VEuPathDB" id="MicrosporidiaDB:NBO_32g0023"/>
<dbReference type="PANTHER" id="PTHR46264:SF4">
    <property type="entry name" value="TYROSINE--TRNA LIGASE, CYTOPLASMIC"/>
    <property type="match status" value="1"/>
</dbReference>
<evidence type="ECO:0000256" key="9">
    <source>
        <dbReference type="ARBA" id="ARBA00023146"/>
    </source>
</evidence>
<evidence type="ECO:0000256" key="8">
    <source>
        <dbReference type="ARBA" id="ARBA00022917"/>
    </source>
</evidence>
<dbReference type="PRINTS" id="PR01040">
    <property type="entry name" value="TRNASYNTHTYR"/>
</dbReference>
<evidence type="ECO:0000313" key="12">
    <source>
        <dbReference type="EMBL" id="EOB14248.1"/>
    </source>
</evidence>
<evidence type="ECO:0000256" key="4">
    <source>
        <dbReference type="ARBA" id="ARBA00022490"/>
    </source>
</evidence>
<keyword evidence="6 11" id="KW-0547">Nucleotide-binding</keyword>